<dbReference type="PANTHER" id="PTHR43591">
    <property type="entry name" value="METHYLTRANSFERASE"/>
    <property type="match status" value="1"/>
</dbReference>
<reference evidence="2" key="1">
    <citation type="journal article" date="2020" name="Stud. Mycol.">
        <title>101 Dothideomycetes genomes: a test case for predicting lifestyles and emergence of pathogens.</title>
        <authorList>
            <person name="Haridas S."/>
            <person name="Albert R."/>
            <person name="Binder M."/>
            <person name="Bloem J."/>
            <person name="Labutti K."/>
            <person name="Salamov A."/>
            <person name="Andreopoulos B."/>
            <person name="Baker S."/>
            <person name="Barry K."/>
            <person name="Bills G."/>
            <person name="Bluhm B."/>
            <person name="Cannon C."/>
            <person name="Castanera R."/>
            <person name="Culley D."/>
            <person name="Daum C."/>
            <person name="Ezra D."/>
            <person name="Gonzalez J."/>
            <person name="Henrissat B."/>
            <person name="Kuo A."/>
            <person name="Liang C."/>
            <person name="Lipzen A."/>
            <person name="Lutzoni F."/>
            <person name="Magnuson J."/>
            <person name="Mondo S."/>
            <person name="Nolan M."/>
            <person name="Ohm R."/>
            <person name="Pangilinan J."/>
            <person name="Park H.-J."/>
            <person name="Ramirez L."/>
            <person name="Alfaro M."/>
            <person name="Sun H."/>
            <person name="Tritt A."/>
            <person name="Yoshinaga Y."/>
            <person name="Zwiers L.-H."/>
            <person name="Turgeon B."/>
            <person name="Goodwin S."/>
            <person name="Spatafora J."/>
            <person name="Crous P."/>
            <person name="Grigoriev I."/>
        </authorList>
    </citation>
    <scope>NUCLEOTIDE SEQUENCE</scope>
    <source>
        <strain evidence="2">CBS 115976</strain>
    </source>
</reference>
<organism evidence="2 3">
    <name type="scientific">Microthyrium microscopicum</name>
    <dbReference type="NCBI Taxonomy" id="703497"/>
    <lineage>
        <taxon>Eukaryota</taxon>
        <taxon>Fungi</taxon>
        <taxon>Dikarya</taxon>
        <taxon>Ascomycota</taxon>
        <taxon>Pezizomycotina</taxon>
        <taxon>Dothideomycetes</taxon>
        <taxon>Dothideomycetes incertae sedis</taxon>
        <taxon>Microthyriales</taxon>
        <taxon>Microthyriaceae</taxon>
        <taxon>Microthyrium</taxon>
    </lineage>
</organism>
<gene>
    <name evidence="2" type="ORF">BT63DRAFT_425178</name>
</gene>
<sequence length="359" mass="40200">MADASASGSGSGPSAATTALPTTTTQDDIATTHHAGPLEADNDNPDDEGYQESSTSSLLSSIASEIRQGHIENGRMYANYGKHEYLLPIDDEELDRLDLNHTKYYLLMQNKHFLAPLPEDPQNALDIGCGTGIWAIDFADKYPSCSVIGTDIAPVQPQWVPPNCNFQIDDAELDWTFQENHFDYIHLRDLYQAIRDWPKLVSQAFTHVKPGGYVEFCAIHPQPATDDNTLDPTSAYMQLADVWEKAGALINCEPDSAKRFKQWFVEAGFEAVEEYVLKVPSSPWPKDPRMKRIGAYELMNVLEGARGFMMRGWTKECGLTLEELEMAIMRLKKELPSNKMHSYIPFYVVIGRKPASSQS</sequence>
<feature type="compositionally biased region" description="Low complexity" evidence="1">
    <location>
        <begin position="1"/>
        <end position="35"/>
    </location>
</feature>
<name>A0A6A6UCV2_9PEZI</name>
<keyword evidence="3" id="KW-1185">Reference proteome</keyword>
<evidence type="ECO:0000313" key="2">
    <source>
        <dbReference type="EMBL" id="KAF2669466.1"/>
    </source>
</evidence>
<dbReference type="OrthoDB" id="2013972at2759"/>
<feature type="compositionally biased region" description="Acidic residues" evidence="1">
    <location>
        <begin position="40"/>
        <end position="50"/>
    </location>
</feature>
<dbReference type="CDD" id="cd02440">
    <property type="entry name" value="AdoMet_MTases"/>
    <property type="match status" value="1"/>
</dbReference>
<keyword evidence="2" id="KW-0489">Methyltransferase</keyword>
<accession>A0A6A6UCV2</accession>
<protein>
    <submittedName>
        <fullName evidence="2">S-adenosyl-L-methionine-dependent methyltransferase</fullName>
    </submittedName>
</protein>
<dbReference type="Proteomes" id="UP000799302">
    <property type="component" value="Unassembled WGS sequence"/>
</dbReference>
<evidence type="ECO:0000313" key="3">
    <source>
        <dbReference type="Proteomes" id="UP000799302"/>
    </source>
</evidence>
<dbReference type="AlphaFoldDB" id="A0A6A6UCV2"/>
<dbReference type="InterPro" id="IPR029063">
    <property type="entry name" value="SAM-dependent_MTases_sf"/>
</dbReference>
<proteinExistence type="predicted"/>
<dbReference type="GO" id="GO:0008168">
    <property type="term" value="F:methyltransferase activity"/>
    <property type="evidence" value="ECO:0007669"/>
    <property type="project" value="UniProtKB-KW"/>
</dbReference>
<dbReference type="SUPFAM" id="SSF53335">
    <property type="entry name" value="S-adenosyl-L-methionine-dependent methyltransferases"/>
    <property type="match status" value="1"/>
</dbReference>
<dbReference type="EMBL" id="MU004235">
    <property type="protein sequence ID" value="KAF2669466.1"/>
    <property type="molecule type" value="Genomic_DNA"/>
</dbReference>
<keyword evidence="2" id="KW-0808">Transferase</keyword>
<dbReference type="Pfam" id="PF13489">
    <property type="entry name" value="Methyltransf_23"/>
    <property type="match status" value="1"/>
</dbReference>
<dbReference type="Gene3D" id="3.40.50.150">
    <property type="entry name" value="Vaccinia Virus protein VP39"/>
    <property type="match status" value="1"/>
</dbReference>
<dbReference type="GO" id="GO:0032259">
    <property type="term" value="P:methylation"/>
    <property type="evidence" value="ECO:0007669"/>
    <property type="project" value="UniProtKB-KW"/>
</dbReference>
<dbReference type="PANTHER" id="PTHR43591:SF24">
    <property type="entry name" value="2-METHOXY-6-POLYPRENYL-1,4-BENZOQUINOL METHYLASE, MITOCHONDRIAL"/>
    <property type="match status" value="1"/>
</dbReference>
<evidence type="ECO:0000256" key="1">
    <source>
        <dbReference type="SAM" id="MobiDB-lite"/>
    </source>
</evidence>
<feature type="region of interest" description="Disordered" evidence="1">
    <location>
        <begin position="1"/>
        <end position="59"/>
    </location>
</feature>